<dbReference type="FunFam" id="3.40.50.720:FF:000208">
    <property type="entry name" value="Prephenate dehydrogenase"/>
    <property type="match status" value="1"/>
</dbReference>
<dbReference type="PANTHER" id="PTHR21363:SF0">
    <property type="entry name" value="PREPHENATE DEHYDROGENASE [NADP(+)]"/>
    <property type="match status" value="1"/>
</dbReference>
<sequence length="278" mass="29269">MNIGIVGLGLIGGSLGLDLQALGHGVVGVSRRQDTCDRAVALGIVQTASVSLESLAQAEVVFLCTPLDHLVPVAQALIPHLSPQAVLTDVGSAKAEIVAALEPLWPNFIGGHPMAGKAERGLEVAQRGLFTGNPYVLTPTAATTNGALFQMTTLVKALQADLYTCPAAAHDRAVAWISHVPVLVSASLIGSCLQEPDPQVQTLAHHLASSGFRDTSRVGGGSPDLGVLMARYNRQAVLASLDRYQDTLGQVKTWVEQEDWAALAAFLQQTQSSRPQFL</sequence>
<dbReference type="Gene3D" id="1.10.3660.10">
    <property type="entry name" value="6-phosphogluconate dehydrogenase C-terminal like domain"/>
    <property type="match status" value="1"/>
</dbReference>
<dbReference type="InterPro" id="IPR036291">
    <property type="entry name" value="NAD(P)-bd_dom_sf"/>
</dbReference>
<dbReference type="EMBL" id="AJTX02000009">
    <property type="protein sequence ID" value="KKI98306.1"/>
    <property type="molecule type" value="Genomic_DNA"/>
</dbReference>
<dbReference type="GO" id="GO:0006571">
    <property type="term" value="P:tyrosine biosynthetic process"/>
    <property type="evidence" value="ECO:0007669"/>
    <property type="project" value="InterPro"/>
</dbReference>
<dbReference type="InterPro" id="IPR050812">
    <property type="entry name" value="Preph/Arog_dehydrog"/>
</dbReference>
<evidence type="ECO:0000313" key="5">
    <source>
        <dbReference type="Proteomes" id="UP000034681"/>
    </source>
</evidence>
<dbReference type="GO" id="GO:0008977">
    <property type="term" value="F:prephenate dehydrogenase (NAD+) activity"/>
    <property type="evidence" value="ECO:0007669"/>
    <property type="project" value="InterPro"/>
</dbReference>
<dbReference type="Gene3D" id="3.40.50.720">
    <property type="entry name" value="NAD(P)-binding Rossmann-like Domain"/>
    <property type="match status" value="1"/>
</dbReference>
<evidence type="ECO:0000256" key="1">
    <source>
        <dbReference type="ARBA" id="ARBA00007964"/>
    </source>
</evidence>
<proteinExistence type="inferred from homology"/>
<comment type="similarity">
    <text evidence="1">Belongs to the prephenate/arogenate dehydrogenase family.</text>
</comment>
<dbReference type="STRING" id="317619.GCA_000332315_01311"/>
<dbReference type="InterPro" id="IPR046826">
    <property type="entry name" value="PDH_N"/>
</dbReference>
<name>A0A0M2PVD3_PROHO</name>
<dbReference type="InterPro" id="IPR046825">
    <property type="entry name" value="PDH_C"/>
</dbReference>
<gene>
    <name evidence="4" type="ORF">PROH_19190</name>
</gene>
<evidence type="ECO:0000259" key="3">
    <source>
        <dbReference type="PROSITE" id="PS51176"/>
    </source>
</evidence>
<keyword evidence="5" id="KW-1185">Reference proteome</keyword>
<dbReference type="PANTHER" id="PTHR21363">
    <property type="entry name" value="PREPHENATE DEHYDROGENASE"/>
    <property type="match status" value="1"/>
</dbReference>
<dbReference type="OrthoDB" id="9802008at2"/>
<dbReference type="GO" id="GO:0004665">
    <property type="term" value="F:prephenate dehydrogenase (NADP+) activity"/>
    <property type="evidence" value="ECO:0007669"/>
    <property type="project" value="InterPro"/>
</dbReference>
<dbReference type="SUPFAM" id="SSF51735">
    <property type="entry name" value="NAD(P)-binding Rossmann-fold domains"/>
    <property type="match status" value="1"/>
</dbReference>
<dbReference type="eggNOG" id="COG0287">
    <property type="taxonomic scope" value="Bacteria"/>
</dbReference>
<dbReference type="RefSeq" id="WP_017711873.1">
    <property type="nucleotide sequence ID" value="NZ_KB235935.1"/>
</dbReference>
<organism evidence="4 5">
    <name type="scientific">Prochlorothrix hollandica PCC 9006 = CALU 1027</name>
    <dbReference type="NCBI Taxonomy" id="317619"/>
    <lineage>
        <taxon>Bacteria</taxon>
        <taxon>Bacillati</taxon>
        <taxon>Cyanobacteriota</taxon>
        <taxon>Cyanophyceae</taxon>
        <taxon>Prochlorotrichales</taxon>
        <taxon>Prochlorotrichaceae</taxon>
        <taxon>Prochlorothrix</taxon>
    </lineage>
</organism>
<dbReference type="InterPro" id="IPR003099">
    <property type="entry name" value="Prephen_DH"/>
</dbReference>
<dbReference type="InterPro" id="IPR008927">
    <property type="entry name" value="6-PGluconate_DH-like_C_sf"/>
</dbReference>
<protein>
    <submittedName>
        <fullName evidence="4">Arogenate dehydrogenase</fullName>
    </submittedName>
</protein>
<reference evidence="4" key="1">
    <citation type="submission" date="2012-04" db="EMBL/GenBank/DDBJ databases">
        <authorList>
            <person name="Borisov I.G."/>
            <person name="Ivanikova N.V."/>
            <person name="Pinevich A.V."/>
        </authorList>
    </citation>
    <scope>NUCLEOTIDE SEQUENCE</scope>
    <source>
        <strain evidence="4">CALU 1027</strain>
    </source>
</reference>
<dbReference type="GO" id="GO:0070403">
    <property type="term" value="F:NAD+ binding"/>
    <property type="evidence" value="ECO:0007669"/>
    <property type="project" value="InterPro"/>
</dbReference>
<keyword evidence="2" id="KW-0560">Oxidoreductase</keyword>
<accession>A0A0M2PVD3</accession>
<dbReference type="PROSITE" id="PS51176">
    <property type="entry name" value="PDH_ADH"/>
    <property type="match status" value="1"/>
</dbReference>
<dbReference type="NCBIfam" id="NF005650">
    <property type="entry name" value="PRK07417.1"/>
    <property type="match status" value="1"/>
</dbReference>
<dbReference type="AlphaFoldDB" id="A0A0M2PVD3"/>
<dbReference type="Pfam" id="PF20463">
    <property type="entry name" value="PDH_C"/>
    <property type="match status" value="1"/>
</dbReference>
<dbReference type="Pfam" id="PF02153">
    <property type="entry name" value="PDH_N"/>
    <property type="match status" value="1"/>
</dbReference>
<dbReference type="Proteomes" id="UP000034681">
    <property type="component" value="Unassembled WGS sequence"/>
</dbReference>
<evidence type="ECO:0000256" key="2">
    <source>
        <dbReference type="ARBA" id="ARBA00023002"/>
    </source>
</evidence>
<feature type="domain" description="Prephenate/arogenate dehydrogenase" evidence="3">
    <location>
        <begin position="1"/>
        <end position="278"/>
    </location>
</feature>
<evidence type="ECO:0000313" key="4">
    <source>
        <dbReference type="EMBL" id="KKI98306.1"/>
    </source>
</evidence>
<dbReference type="SUPFAM" id="SSF48179">
    <property type="entry name" value="6-phosphogluconate dehydrogenase C-terminal domain-like"/>
    <property type="match status" value="1"/>
</dbReference>
<comment type="caution">
    <text evidence="4">The sequence shown here is derived from an EMBL/GenBank/DDBJ whole genome shotgun (WGS) entry which is preliminary data.</text>
</comment>